<dbReference type="Proteomes" id="UP000075714">
    <property type="component" value="Unassembled WGS sequence"/>
</dbReference>
<feature type="compositionally biased region" description="Polar residues" evidence="2">
    <location>
        <begin position="238"/>
        <end position="255"/>
    </location>
</feature>
<dbReference type="STRING" id="33097.A0A150FY28"/>
<dbReference type="FunFam" id="3.30.70.270:FF:000020">
    <property type="entry name" value="Transposon Tf2-6 polyprotein-like Protein"/>
    <property type="match status" value="1"/>
</dbReference>
<dbReference type="InterPro" id="IPR043502">
    <property type="entry name" value="DNA/RNA_pol_sf"/>
</dbReference>
<dbReference type="EMBL" id="LSYV01000206">
    <property type="protein sequence ID" value="KXZ42095.1"/>
    <property type="molecule type" value="Genomic_DNA"/>
</dbReference>
<evidence type="ECO:0000259" key="3">
    <source>
        <dbReference type="Pfam" id="PF17919"/>
    </source>
</evidence>
<dbReference type="InterPro" id="IPR041577">
    <property type="entry name" value="RT_RNaseH_2"/>
</dbReference>
<keyword evidence="6" id="KW-1185">Reference proteome</keyword>
<comment type="caution">
    <text evidence="5">The sequence shown here is derived from an EMBL/GenBank/DDBJ whole genome shotgun (WGS) entry which is preliminary data.</text>
</comment>
<dbReference type="FunFam" id="3.10.20.370:FF:000001">
    <property type="entry name" value="Retrovirus-related Pol polyprotein from transposon 17.6-like protein"/>
    <property type="match status" value="1"/>
</dbReference>
<sequence length="439" mass="50148">MALKKCEFARPEVQFLGHVINGTTGTITPAPKNVAVIGGYPVLKDVRAIKAFLGLTSYYRHYVQNYGLIALPLYECLGKQGYQWTARQQAAFEQLKLALCSKPILRGPDFDRTFILATDFCKTAVAACLSQVDDEGREYAVSFASKKLNDSQRNWSSTDGEAYAAVWAIKNYHAYLYGNPFTLVTDNSALTYIMKAKDLTGKLARYAMRLQGYTFTIIHRAGRKNPVMRVANPHAGNPFSSPKRQLKTRIQNPNDTMEDSDEEDEGYEPSNLDEESSDGILEIDGEPPYYTLESRIWSDKSLLTYLKHGNLTPGPEDSWPSYYKECQRVQRKAQRYYMRDGSLYRRGTKTRPDVRVLRFDERLPALEEVHDMAHQGARTTFNILRQRYYWDKMDHDVRVHVANCLKCKPTQHVLVKNPQLKPLPIVGLWQRVHCDLAGP</sequence>
<evidence type="ECO:0000256" key="1">
    <source>
        <dbReference type="ARBA" id="ARBA00023268"/>
    </source>
</evidence>
<evidence type="ECO:0000256" key="2">
    <source>
        <dbReference type="SAM" id="MobiDB-lite"/>
    </source>
</evidence>
<evidence type="ECO:0000259" key="4">
    <source>
        <dbReference type="Pfam" id="PF17921"/>
    </source>
</evidence>
<dbReference type="Gene3D" id="1.10.340.70">
    <property type="match status" value="1"/>
</dbReference>
<dbReference type="InterPro" id="IPR043128">
    <property type="entry name" value="Rev_trsase/Diguanyl_cyclase"/>
</dbReference>
<accession>A0A150FY28</accession>
<dbReference type="SUPFAM" id="SSF56672">
    <property type="entry name" value="DNA/RNA polymerases"/>
    <property type="match status" value="1"/>
</dbReference>
<proteinExistence type="predicted"/>
<protein>
    <recommendedName>
        <fullName evidence="7">Reverse transcriptase/retrotransposon-derived protein RNase H-like domain-containing protein</fullName>
    </recommendedName>
</protein>
<dbReference type="AlphaFoldDB" id="A0A150FY28"/>
<reference evidence="6" key="1">
    <citation type="journal article" date="2016" name="Nat. Commun.">
        <title>The Gonium pectorale genome demonstrates co-option of cell cycle regulation during the evolution of multicellularity.</title>
        <authorList>
            <person name="Hanschen E.R."/>
            <person name="Marriage T.N."/>
            <person name="Ferris P.J."/>
            <person name="Hamaji T."/>
            <person name="Toyoda A."/>
            <person name="Fujiyama A."/>
            <person name="Neme R."/>
            <person name="Noguchi H."/>
            <person name="Minakuchi Y."/>
            <person name="Suzuki M."/>
            <person name="Kawai-Toyooka H."/>
            <person name="Smith D.R."/>
            <person name="Sparks H."/>
            <person name="Anderson J."/>
            <person name="Bakaric R."/>
            <person name="Luria V."/>
            <person name="Karger A."/>
            <person name="Kirschner M.W."/>
            <person name="Durand P.M."/>
            <person name="Michod R.E."/>
            <person name="Nozaki H."/>
            <person name="Olson B.J."/>
        </authorList>
    </citation>
    <scope>NUCLEOTIDE SEQUENCE [LARGE SCALE GENOMIC DNA]</scope>
    <source>
        <strain evidence="6">NIES-2863</strain>
    </source>
</reference>
<dbReference type="GO" id="GO:0003824">
    <property type="term" value="F:catalytic activity"/>
    <property type="evidence" value="ECO:0007669"/>
    <property type="project" value="UniProtKB-KW"/>
</dbReference>
<keyword evidence="1" id="KW-0511">Multifunctional enzyme</keyword>
<dbReference type="PANTHER" id="PTHR37984">
    <property type="entry name" value="PROTEIN CBG26694"/>
    <property type="match status" value="1"/>
</dbReference>
<dbReference type="Pfam" id="PF17919">
    <property type="entry name" value="RT_RNaseH_2"/>
    <property type="match status" value="1"/>
</dbReference>
<dbReference type="Gene3D" id="3.30.70.270">
    <property type="match status" value="1"/>
</dbReference>
<feature type="region of interest" description="Disordered" evidence="2">
    <location>
        <begin position="228"/>
        <end position="284"/>
    </location>
</feature>
<dbReference type="PANTHER" id="PTHR37984:SF5">
    <property type="entry name" value="PROTEIN NYNRIN-LIKE"/>
    <property type="match status" value="1"/>
</dbReference>
<organism evidence="5 6">
    <name type="scientific">Gonium pectorale</name>
    <name type="common">Green alga</name>
    <dbReference type="NCBI Taxonomy" id="33097"/>
    <lineage>
        <taxon>Eukaryota</taxon>
        <taxon>Viridiplantae</taxon>
        <taxon>Chlorophyta</taxon>
        <taxon>core chlorophytes</taxon>
        <taxon>Chlorophyceae</taxon>
        <taxon>CS clade</taxon>
        <taxon>Chlamydomonadales</taxon>
        <taxon>Volvocaceae</taxon>
        <taxon>Gonium</taxon>
    </lineage>
</organism>
<dbReference type="CDD" id="cd09274">
    <property type="entry name" value="RNase_HI_RT_Ty3"/>
    <property type="match status" value="1"/>
</dbReference>
<dbReference type="InterPro" id="IPR050951">
    <property type="entry name" value="Retrovirus_Pol_polyprotein"/>
</dbReference>
<feature type="domain" description="Reverse transcriptase/retrotransposon-derived protein RNase H-like" evidence="3">
    <location>
        <begin position="84"/>
        <end position="183"/>
    </location>
</feature>
<feature type="compositionally biased region" description="Acidic residues" evidence="2">
    <location>
        <begin position="256"/>
        <end position="284"/>
    </location>
</feature>
<dbReference type="Pfam" id="PF17921">
    <property type="entry name" value="Integrase_H2C2"/>
    <property type="match status" value="1"/>
</dbReference>
<evidence type="ECO:0008006" key="7">
    <source>
        <dbReference type="Google" id="ProtNLM"/>
    </source>
</evidence>
<gene>
    <name evidence="5" type="ORF">GPECTOR_207g396</name>
</gene>
<dbReference type="Gene3D" id="3.10.20.370">
    <property type="match status" value="1"/>
</dbReference>
<dbReference type="InterPro" id="IPR041588">
    <property type="entry name" value="Integrase_H2C2"/>
</dbReference>
<feature type="domain" description="Integrase zinc-binding" evidence="4">
    <location>
        <begin position="361"/>
        <end position="409"/>
    </location>
</feature>
<evidence type="ECO:0000313" key="5">
    <source>
        <dbReference type="EMBL" id="KXZ42095.1"/>
    </source>
</evidence>
<name>A0A150FY28_GONPE</name>
<dbReference type="OrthoDB" id="1909920at2759"/>
<evidence type="ECO:0000313" key="6">
    <source>
        <dbReference type="Proteomes" id="UP000075714"/>
    </source>
</evidence>